<evidence type="ECO:0000313" key="3">
    <source>
        <dbReference type="EMBL" id="KAA1110865.1"/>
    </source>
</evidence>
<feature type="domain" description="Aldehyde dehydrogenase" evidence="2">
    <location>
        <begin position="3"/>
        <end position="73"/>
    </location>
</feature>
<dbReference type="InterPro" id="IPR016163">
    <property type="entry name" value="Ald_DH_C"/>
</dbReference>
<sequence>MGGVDTVNYLCDHPQIKAISFVGSDQCWKHIYSRAGANGKRVQANLGAKNHCVVMPDASKNLTLNSIAGAAFGGWFLLGFQ</sequence>
<gene>
    <name evidence="3" type="ORF">PGT21_033139</name>
</gene>
<evidence type="ECO:0000256" key="1">
    <source>
        <dbReference type="ARBA" id="ARBA00009986"/>
    </source>
</evidence>
<dbReference type="Gene3D" id="3.40.605.10">
    <property type="entry name" value="Aldehyde Dehydrogenase, Chain A, domain 1"/>
    <property type="match status" value="1"/>
</dbReference>
<accession>A0A5B0QCK2</accession>
<dbReference type="Proteomes" id="UP000324748">
    <property type="component" value="Unassembled WGS sequence"/>
</dbReference>
<comment type="caution">
    <text evidence="3">The sequence shown here is derived from an EMBL/GenBank/DDBJ whole genome shotgun (WGS) entry which is preliminary data.</text>
</comment>
<keyword evidence="4" id="KW-1185">Reference proteome</keyword>
<dbReference type="InterPro" id="IPR015590">
    <property type="entry name" value="Aldehyde_DH_dom"/>
</dbReference>
<protein>
    <recommendedName>
        <fullName evidence="2">Aldehyde dehydrogenase domain-containing protein</fullName>
    </recommendedName>
</protein>
<dbReference type="PANTHER" id="PTHR43866:SF3">
    <property type="entry name" value="METHYLMALONATE-SEMIALDEHYDE DEHYDROGENASE [ACYLATING], MITOCHONDRIAL"/>
    <property type="match status" value="1"/>
</dbReference>
<organism evidence="3 4">
    <name type="scientific">Puccinia graminis f. sp. tritici</name>
    <dbReference type="NCBI Taxonomy" id="56615"/>
    <lineage>
        <taxon>Eukaryota</taxon>
        <taxon>Fungi</taxon>
        <taxon>Dikarya</taxon>
        <taxon>Basidiomycota</taxon>
        <taxon>Pucciniomycotina</taxon>
        <taxon>Pucciniomycetes</taxon>
        <taxon>Pucciniales</taxon>
        <taxon>Pucciniaceae</taxon>
        <taxon>Puccinia</taxon>
    </lineage>
</organism>
<evidence type="ECO:0000313" key="4">
    <source>
        <dbReference type="Proteomes" id="UP000324748"/>
    </source>
</evidence>
<dbReference type="OrthoDB" id="5828308at2759"/>
<dbReference type="AlphaFoldDB" id="A0A5B0QCK2"/>
<dbReference type="EMBL" id="VSWC01000027">
    <property type="protein sequence ID" value="KAA1110865.1"/>
    <property type="molecule type" value="Genomic_DNA"/>
</dbReference>
<dbReference type="Pfam" id="PF00171">
    <property type="entry name" value="Aldedh"/>
    <property type="match status" value="1"/>
</dbReference>
<dbReference type="SUPFAM" id="SSF53720">
    <property type="entry name" value="ALDH-like"/>
    <property type="match status" value="1"/>
</dbReference>
<name>A0A5B0QCK2_PUCGR</name>
<dbReference type="GO" id="GO:0004491">
    <property type="term" value="F:methylmalonate-semialdehyde dehydrogenase (acylating, NAD) activity"/>
    <property type="evidence" value="ECO:0007669"/>
    <property type="project" value="InterPro"/>
</dbReference>
<dbReference type="InterPro" id="IPR016162">
    <property type="entry name" value="Ald_DH_N"/>
</dbReference>
<dbReference type="PANTHER" id="PTHR43866">
    <property type="entry name" value="MALONATE-SEMIALDEHYDE DEHYDROGENASE"/>
    <property type="match status" value="1"/>
</dbReference>
<proteinExistence type="inferred from homology"/>
<dbReference type="Gene3D" id="3.40.309.10">
    <property type="entry name" value="Aldehyde Dehydrogenase, Chain A, domain 2"/>
    <property type="match status" value="1"/>
</dbReference>
<dbReference type="GO" id="GO:0005739">
    <property type="term" value="C:mitochondrion"/>
    <property type="evidence" value="ECO:0007669"/>
    <property type="project" value="TreeGrafter"/>
</dbReference>
<reference evidence="3 4" key="1">
    <citation type="submission" date="2019-05" db="EMBL/GenBank/DDBJ databases">
        <title>Emergence of the Ug99 lineage of the wheat stem rust pathogen through somatic hybridization.</title>
        <authorList>
            <person name="Li F."/>
            <person name="Upadhyaya N.M."/>
            <person name="Sperschneider J."/>
            <person name="Matny O."/>
            <person name="Nguyen-Phuc H."/>
            <person name="Mago R."/>
            <person name="Raley C."/>
            <person name="Miller M.E."/>
            <person name="Silverstein K.A.T."/>
            <person name="Henningsen E."/>
            <person name="Hirsch C.D."/>
            <person name="Visser B."/>
            <person name="Pretorius Z.A."/>
            <person name="Steffenson B.J."/>
            <person name="Schwessinger B."/>
            <person name="Dodds P.N."/>
            <person name="Figueroa M."/>
        </authorList>
    </citation>
    <scope>NUCLEOTIDE SEQUENCE [LARGE SCALE GENOMIC DNA]</scope>
    <source>
        <strain evidence="3">21-0</strain>
    </source>
</reference>
<dbReference type="InterPro" id="IPR010061">
    <property type="entry name" value="MeMal-semiAld_DH"/>
</dbReference>
<evidence type="ECO:0000259" key="2">
    <source>
        <dbReference type="Pfam" id="PF00171"/>
    </source>
</evidence>
<dbReference type="InterPro" id="IPR016161">
    <property type="entry name" value="Ald_DH/histidinol_DH"/>
</dbReference>
<dbReference type="GO" id="GO:0006210">
    <property type="term" value="P:thymine catabolic process"/>
    <property type="evidence" value="ECO:0007669"/>
    <property type="project" value="TreeGrafter"/>
</dbReference>
<dbReference type="GO" id="GO:0006574">
    <property type="term" value="P:L-valine catabolic process"/>
    <property type="evidence" value="ECO:0007669"/>
    <property type="project" value="TreeGrafter"/>
</dbReference>
<comment type="similarity">
    <text evidence="1">Belongs to the aldehyde dehydrogenase family.</text>
</comment>